<sequence>MLNQTLPADSALNNNKRKMPKLFTVHMISLYCCLVVRRSIVSSLKTCHFFIHHKMTISRGCFDVVQVCVLRIRLGLGRGCWGGRSDVRNVGSSIRIGVVTIGISCVIRRDYILDSGSVGSWVSGVGGGITGVGEVRVTLNCGVARGPIGVPFGVNTVNAVVLLSSFLVLSLHGNNASSQSQETQQLSPLLLSSCTNP</sequence>
<accession>A0A0P6E5U7</accession>
<organism evidence="1">
    <name type="scientific">Daphnia magna</name>
    <dbReference type="NCBI Taxonomy" id="35525"/>
    <lineage>
        <taxon>Eukaryota</taxon>
        <taxon>Metazoa</taxon>
        <taxon>Ecdysozoa</taxon>
        <taxon>Arthropoda</taxon>
        <taxon>Crustacea</taxon>
        <taxon>Branchiopoda</taxon>
        <taxon>Diplostraca</taxon>
        <taxon>Cladocera</taxon>
        <taxon>Anomopoda</taxon>
        <taxon>Daphniidae</taxon>
        <taxon>Daphnia</taxon>
    </lineage>
</organism>
<proteinExistence type="predicted"/>
<evidence type="ECO:0000313" key="1">
    <source>
        <dbReference type="EMBL" id="JAN27116.1"/>
    </source>
</evidence>
<dbReference type="EMBL" id="GDIQ01065777">
    <property type="protein sequence ID" value="JAN28960.1"/>
    <property type="molecule type" value="Transcribed_RNA"/>
</dbReference>
<dbReference type="AlphaFoldDB" id="A0A0P6E5U7"/>
<dbReference type="EMBL" id="GDIQ01067621">
    <property type="protein sequence ID" value="JAN27116.1"/>
    <property type="molecule type" value="Transcribed_RNA"/>
</dbReference>
<reference evidence="1" key="1">
    <citation type="submission" date="2015-10" db="EMBL/GenBank/DDBJ databases">
        <title>EvidentialGene: Evidence-directed Construction of Complete mRNA Transcriptomes without Genomes.</title>
        <authorList>
            <person name="Gilbert D.G."/>
        </authorList>
    </citation>
    <scope>NUCLEOTIDE SEQUENCE</scope>
</reference>
<protein>
    <submittedName>
        <fullName evidence="1">Uncharacterized protein</fullName>
    </submittedName>
</protein>
<name>A0A0P6E5U7_9CRUS</name>